<evidence type="ECO:0000256" key="2">
    <source>
        <dbReference type="SAM" id="SignalP"/>
    </source>
</evidence>
<dbReference type="EMBL" id="LR824545">
    <property type="protein sequence ID" value="CAH1636715.1"/>
    <property type="molecule type" value="Genomic_DNA"/>
</dbReference>
<protein>
    <submittedName>
        <fullName evidence="3">Uncharacterized protein</fullName>
    </submittedName>
</protein>
<evidence type="ECO:0000313" key="4">
    <source>
        <dbReference type="Proteomes" id="UP001153321"/>
    </source>
</evidence>
<feature type="region of interest" description="Disordered" evidence="1">
    <location>
        <begin position="82"/>
        <end position="116"/>
    </location>
</feature>
<feature type="compositionally biased region" description="Basic and acidic residues" evidence="1">
    <location>
        <begin position="558"/>
        <end position="577"/>
    </location>
</feature>
<sequence length="577" mass="61335">MRLHALLLVAVAVLHARAASIPVTETEKKLIDIVPDNLDKLPENTSSEQELIDQANSVNDVDNTLRVKPEDIPVEVVVENVQPALKNDDESDEEIIRPTPDLRNPGPPQRQEHETQNPEYYASEQETVLLFKQSVNDVQNAVRQGFQGIADGIQNVIQGNNEPIQTLHQSIQSLRDGFAAQMDKLNGTIQSYLNSDRSSSDQPAVEQTKAGFHQIEKGLFKLRSDFNKGVNYFADGVGLVASLRAENQAANPSAGASPAAPAPAPTPAPVLPMFQYLQNFQAAVGGTLQNFTETINRIAQNAGWNNPFNQAPAAPAAAAAQPAQAAQPAPATPQGAQSDTPVAPGASIPAPQWPNIQDLWSNFVSSGQNAGVFPKPGQFGSGSGPIASYFQNGYNNLVNIFQPRPGQATQGAQPAASGQPAPAPQPETVAKPEEPATKPEATAEPAKPAAETPAASTQTDGAAAVGPIRQILQNNPITKGITGAVQKLQNLNNPEKPRDAEVEKKPEEVQVDSKPKKGGPNTGGNNDVSSSSSSGVEQEEKKEVKPEENIPEQVAEVKPSEDQVKEVKAEEVADKTE</sequence>
<feature type="compositionally biased region" description="Low complexity" evidence="1">
    <location>
        <begin position="523"/>
        <end position="536"/>
    </location>
</feature>
<feature type="compositionally biased region" description="Low complexity" evidence="1">
    <location>
        <begin position="402"/>
        <end position="420"/>
    </location>
</feature>
<feature type="chain" id="PRO_5040310101" evidence="2">
    <location>
        <begin position="19"/>
        <end position="577"/>
    </location>
</feature>
<organism evidence="3 4">
    <name type="scientific">Spodoptera littoralis</name>
    <name type="common">Egyptian cotton leafworm</name>
    <dbReference type="NCBI Taxonomy" id="7109"/>
    <lineage>
        <taxon>Eukaryota</taxon>
        <taxon>Metazoa</taxon>
        <taxon>Ecdysozoa</taxon>
        <taxon>Arthropoda</taxon>
        <taxon>Hexapoda</taxon>
        <taxon>Insecta</taxon>
        <taxon>Pterygota</taxon>
        <taxon>Neoptera</taxon>
        <taxon>Endopterygota</taxon>
        <taxon>Lepidoptera</taxon>
        <taxon>Glossata</taxon>
        <taxon>Ditrysia</taxon>
        <taxon>Noctuoidea</taxon>
        <taxon>Noctuidae</taxon>
        <taxon>Amphipyrinae</taxon>
        <taxon>Spodoptera</taxon>
    </lineage>
</organism>
<evidence type="ECO:0000313" key="3">
    <source>
        <dbReference type="EMBL" id="CAH1636715.1"/>
    </source>
</evidence>
<evidence type="ECO:0000256" key="1">
    <source>
        <dbReference type="SAM" id="MobiDB-lite"/>
    </source>
</evidence>
<proteinExistence type="predicted"/>
<feature type="signal peptide" evidence="2">
    <location>
        <begin position="1"/>
        <end position="18"/>
    </location>
</feature>
<feature type="region of interest" description="Disordered" evidence="1">
    <location>
        <begin position="400"/>
        <end position="465"/>
    </location>
</feature>
<feature type="compositionally biased region" description="Low complexity" evidence="1">
    <location>
        <begin position="438"/>
        <end position="455"/>
    </location>
</feature>
<feature type="compositionally biased region" description="Low complexity" evidence="1">
    <location>
        <begin position="310"/>
        <end position="337"/>
    </location>
</feature>
<feature type="region of interest" description="Disordered" evidence="1">
    <location>
        <begin position="486"/>
        <end position="577"/>
    </location>
</feature>
<dbReference type="Proteomes" id="UP001153321">
    <property type="component" value="Chromosome 14"/>
</dbReference>
<gene>
    <name evidence="3" type="ORF">SPLIT_LOCUS2077</name>
</gene>
<accession>A0A9P0HZG3</accession>
<keyword evidence="4" id="KW-1185">Reference proteome</keyword>
<name>A0A9P0HZG3_SPOLI</name>
<feature type="compositionally biased region" description="Basic and acidic residues" evidence="1">
    <location>
        <begin position="495"/>
        <end position="515"/>
    </location>
</feature>
<feature type="region of interest" description="Disordered" evidence="1">
    <location>
        <begin position="306"/>
        <end position="354"/>
    </location>
</feature>
<reference evidence="3" key="1">
    <citation type="submission" date="2022-02" db="EMBL/GenBank/DDBJ databases">
        <authorList>
            <person name="King R."/>
        </authorList>
    </citation>
    <scope>NUCLEOTIDE SEQUENCE</scope>
</reference>
<dbReference type="AlphaFoldDB" id="A0A9P0HZG3"/>
<keyword evidence="2" id="KW-0732">Signal</keyword>
<feature type="compositionally biased region" description="Basic and acidic residues" evidence="1">
    <location>
        <begin position="538"/>
        <end position="548"/>
    </location>
</feature>